<protein>
    <submittedName>
        <fullName evidence="1">Endo-1,4-beta-xylanase A</fullName>
        <ecNumber evidence="1">3.2.1.8</ecNumber>
    </submittedName>
</protein>
<dbReference type="GO" id="GO:0045493">
    <property type="term" value="P:xylan catabolic process"/>
    <property type="evidence" value="ECO:0007669"/>
    <property type="project" value="UniProtKB-KW"/>
</dbReference>
<dbReference type="AlphaFoldDB" id="A0A0U4WLH7"/>
<keyword evidence="1" id="KW-0624">Polysaccharide degradation</keyword>
<dbReference type="Proteomes" id="UP000217696">
    <property type="component" value="Chromosome"/>
</dbReference>
<dbReference type="InterPro" id="IPR001119">
    <property type="entry name" value="SLH_dom"/>
</dbReference>
<dbReference type="InterPro" id="IPR051465">
    <property type="entry name" value="Cell_Envelope_Struct_Comp"/>
</dbReference>
<dbReference type="EC" id="3.2.1.8" evidence="1"/>
<dbReference type="PANTHER" id="PTHR43308">
    <property type="entry name" value="OUTER MEMBRANE PROTEIN ALPHA-RELATED"/>
    <property type="match status" value="1"/>
</dbReference>
<dbReference type="RefSeq" id="WP_172890913.1">
    <property type="nucleotide sequence ID" value="NZ_AP017312.1"/>
</dbReference>
<dbReference type="Pfam" id="PF00395">
    <property type="entry name" value="SLH"/>
    <property type="match status" value="3"/>
</dbReference>
<evidence type="ECO:0000313" key="2">
    <source>
        <dbReference type="Proteomes" id="UP000217696"/>
    </source>
</evidence>
<gene>
    <name evidence="1" type="primary">xynA1_11</name>
    <name evidence="1" type="ORF">CB4_03427</name>
</gene>
<sequence>MNRIFLRSLLSCLLTVSLFAGHAPQSASAAAAFHDINDHWAKGQIRSLAQQGIVTGINSDTYAPDRPLTRSEFVVMLARVFKSDLKTKGSAYEVKKYYRDVDVSDFYADELVRLNRAGIIDDRGSFYGDRYITRQEMAHYLVNAYNYLYGQNLSTFVNANQSSFTDSSKISPRYRDDVVIADKIHLITGRDGGKFAPRDTLTRGEAASVIYRFSQLIPYEDKGVRSGPSLANINDAYYKNGKLYITFTYSLSGAGYNGQIIVITRSGKQVKIDVEPVKLDGSSSTGHFKQTRTITIEESGVQTIFVRMNGKETARFNV</sequence>
<keyword evidence="1" id="KW-0858">Xylan degradation</keyword>
<keyword evidence="1" id="KW-0326">Glycosidase</keyword>
<accession>A0A0U4WLH7</accession>
<organism evidence="1 2">
    <name type="scientific">Aneurinibacillus soli</name>
    <dbReference type="NCBI Taxonomy" id="1500254"/>
    <lineage>
        <taxon>Bacteria</taxon>
        <taxon>Bacillati</taxon>
        <taxon>Bacillota</taxon>
        <taxon>Bacilli</taxon>
        <taxon>Bacillales</taxon>
        <taxon>Paenibacillaceae</taxon>
        <taxon>Aneurinibacillus group</taxon>
        <taxon>Aneurinibacillus</taxon>
    </lineage>
</organism>
<keyword evidence="1" id="KW-0119">Carbohydrate metabolism</keyword>
<dbReference type="PROSITE" id="PS51272">
    <property type="entry name" value="SLH"/>
    <property type="match status" value="3"/>
</dbReference>
<dbReference type="GO" id="GO:0031176">
    <property type="term" value="F:endo-1,4-beta-xylanase activity"/>
    <property type="evidence" value="ECO:0007669"/>
    <property type="project" value="UniProtKB-EC"/>
</dbReference>
<name>A0A0U4WLH7_9BACL</name>
<keyword evidence="2" id="KW-1185">Reference proteome</keyword>
<keyword evidence="1" id="KW-0378">Hydrolase</keyword>
<dbReference type="PANTHER" id="PTHR43308:SF5">
    <property type="entry name" value="S-LAYER PROTEIN _ PEPTIDOGLYCAN ENDO-BETA-N-ACETYLGLUCOSAMINIDASE"/>
    <property type="match status" value="1"/>
</dbReference>
<evidence type="ECO:0000313" key="1">
    <source>
        <dbReference type="EMBL" id="BAU29240.1"/>
    </source>
</evidence>
<proteinExistence type="predicted"/>
<dbReference type="KEGG" id="asoc:CB4_03427"/>
<dbReference type="EMBL" id="AP017312">
    <property type="protein sequence ID" value="BAU29240.1"/>
    <property type="molecule type" value="Genomic_DNA"/>
</dbReference>
<reference evidence="1 2" key="1">
    <citation type="submission" date="2015-12" db="EMBL/GenBank/DDBJ databases">
        <title>Genome sequence of Aneurinibacillus soli.</title>
        <authorList>
            <person name="Lee J.S."/>
            <person name="Lee K.C."/>
            <person name="Kim K.K."/>
            <person name="Lee B.W."/>
        </authorList>
    </citation>
    <scope>NUCLEOTIDE SEQUENCE [LARGE SCALE GENOMIC DNA]</scope>
    <source>
        <strain evidence="1 2">CB4</strain>
    </source>
</reference>